<feature type="transmembrane region" description="Helical" evidence="1">
    <location>
        <begin position="204"/>
        <end position="227"/>
    </location>
</feature>
<gene>
    <name evidence="2" type="ORF">IEO70_01365</name>
</gene>
<dbReference type="Proteomes" id="UP000602076">
    <property type="component" value="Unassembled WGS sequence"/>
</dbReference>
<feature type="transmembrane region" description="Helical" evidence="1">
    <location>
        <begin position="62"/>
        <end position="84"/>
    </location>
</feature>
<reference evidence="2" key="1">
    <citation type="submission" date="2020-09" db="EMBL/GenBank/DDBJ databases">
        <title>Bacillus faecalis sp. nov., a moderately halophilic bacterium isolated from cow faeces.</title>
        <authorList>
            <person name="Jiang L."/>
            <person name="Lee J."/>
        </authorList>
    </citation>
    <scope>NUCLEOTIDE SEQUENCE</scope>
    <source>
        <strain evidence="2">AGMB 02131</strain>
    </source>
</reference>
<comment type="caution">
    <text evidence="2">The sequence shown here is derived from an EMBL/GenBank/DDBJ whole genome shotgun (WGS) entry which is preliminary data.</text>
</comment>
<name>A0A927CTP1_9BACI</name>
<evidence type="ECO:0000256" key="1">
    <source>
        <dbReference type="SAM" id="Phobius"/>
    </source>
</evidence>
<dbReference type="EMBL" id="JACXSI010000002">
    <property type="protein sequence ID" value="MBD3107014.1"/>
    <property type="molecule type" value="Genomic_DNA"/>
</dbReference>
<feature type="transmembrane region" description="Helical" evidence="1">
    <location>
        <begin position="21"/>
        <end position="42"/>
    </location>
</feature>
<accession>A0A927CTP1</accession>
<protein>
    <submittedName>
        <fullName evidence="2">Uncharacterized protein</fullName>
    </submittedName>
</protein>
<evidence type="ECO:0000313" key="3">
    <source>
        <dbReference type="Proteomes" id="UP000602076"/>
    </source>
</evidence>
<dbReference type="AlphaFoldDB" id="A0A927CTP1"/>
<keyword evidence="3" id="KW-1185">Reference proteome</keyword>
<feature type="transmembrane region" description="Helical" evidence="1">
    <location>
        <begin position="233"/>
        <end position="256"/>
    </location>
</feature>
<feature type="transmembrane region" description="Helical" evidence="1">
    <location>
        <begin position="173"/>
        <end position="192"/>
    </location>
</feature>
<keyword evidence="1" id="KW-1133">Transmembrane helix</keyword>
<keyword evidence="1" id="KW-0812">Transmembrane</keyword>
<evidence type="ECO:0000313" key="2">
    <source>
        <dbReference type="EMBL" id="MBD3107014.1"/>
    </source>
</evidence>
<dbReference type="RefSeq" id="WP_190996563.1">
    <property type="nucleotide sequence ID" value="NZ_JACXSI010000002.1"/>
</dbReference>
<feature type="transmembrane region" description="Helical" evidence="1">
    <location>
        <begin position="105"/>
        <end position="129"/>
    </location>
</feature>
<organism evidence="2 3">
    <name type="scientific">Peribacillus faecalis</name>
    <dbReference type="NCBI Taxonomy" id="2772559"/>
    <lineage>
        <taxon>Bacteria</taxon>
        <taxon>Bacillati</taxon>
        <taxon>Bacillota</taxon>
        <taxon>Bacilli</taxon>
        <taxon>Bacillales</taxon>
        <taxon>Bacillaceae</taxon>
        <taxon>Peribacillus</taxon>
    </lineage>
</organism>
<proteinExistence type="predicted"/>
<sequence length="262" mass="30161">MKSYLKLVDFEVKRFWKIYAALIAFLVILQPVSMLISMNGIIDDIERGLIAEVSLTDFTQSVLFVVPILLCIGALVAYVFATWYMEWFGKNTFAYQLLLLPVNRLSIYLAKLTSLLLFIMGCLIVQLAIYPLLKLIFFIRIPEQYQVKPDVISWIGSDEYMEFLIPIQGPNFIVNYGLGITIVIIIFTMIILERSFRLKGIMFAVLYAIGCLLLFLLADFIKVWFLPLYADEYMVIKIISIIIMLVLSGWISFIVMNKKISV</sequence>
<keyword evidence="1" id="KW-0472">Membrane</keyword>